<dbReference type="GO" id="GO:0042781">
    <property type="term" value="F:3'-tRNA processing endoribonuclease activity"/>
    <property type="evidence" value="ECO:0007669"/>
    <property type="project" value="TreeGrafter"/>
</dbReference>
<dbReference type="PANTHER" id="PTHR33992:SF1">
    <property type="entry name" value="RIBONUCLEASE P PROTEIN COMPONENT"/>
    <property type="match status" value="1"/>
</dbReference>
<dbReference type="Gene3D" id="3.30.230.10">
    <property type="match status" value="1"/>
</dbReference>
<keyword evidence="2 7" id="KW-0819">tRNA processing</keyword>
<accession>A0AAW8B458</accession>
<dbReference type="GO" id="GO:0001682">
    <property type="term" value="P:tRNA 5'-leader removal"/>
    <property type="evidence" value="ECO:0007669"/>
    <property type="project" value="UniProtKB-UniRule"/>
</dbReference>
<reference evidence="9" key="2">
    <citation type="submission" date="2023-08" db="EMBL/GenBank/DDBJ databases">
        <authorList>
            <person name="Luo J."/>
        </authorList>
    </citation>
    <scope>NUCLEOTIDE SEQUENCE</scope>
    <source>
        <strain evidence="9">DSM 25064</strain>
    </source>
</reference>
<dbReference type="SUPFAM" id="SSF54211">
    <property type="entry name" value="Ribosomal protein S5 domain 2-like"/>
    <property type="match status" value="1"/>
</dbReference>
<evidence type="ECO:0000256" key="8">
    <source>
        <dbReference type="NCBIfam" id="TIGR00188"/>
    </source>
</evidence>
<evidence type="ECO:0000313" key="10">
    <source>
        <dbReference type="Proteomes" id="UP001178354"/>
    </source>
</evidence>
<dbReference type="GO" id="GO:0004526">
    <property type="term" value="F:ribonuclease P activity"/>
    <property type="evidence" value="ECO:0007669"/>
    <property type="project" value="UniProtKB-UniRule"/>
</dbReference>
<dbReference type="Pfam" id="PF00825">
    <property type="entry name" value="Ribonuclease_P"/>
    <property type="match status" value="1"/>
</dbReference>
<evidence type="ECO:0000256" key="2">
    <source>
        <dbReference type="ARBA" id="ARBA00022694"/>
    </source>
</evidence>
<dbReference type="RefSeq" id="WP_305170330.1">
    <property type="nucleotide sequence ID" value="NZ_JAUUUU010000003.1"/>
</dbReference>
<dbReference type="PANTHER" id="PTHR33992">
    <property type="entry name" value="RIBONUCLEASE P PROTEIN COMPONENT"/>
    <property type="match status" value="1"/>
</dbReference>
<evidence type="ECO:0000256" key="4">
    <source>
        <dbReference type="ARBA" id="ARBA00022759"/>
    </source>
</evidence>
<evidence type="ECO:0000256" key="7">
    <source>
        <dbReference type="HAMAP-Rule" id="MF_00227"/>
    </source>
</evidence>
<dbReference type="PROSITE" id="PS00648">
    <property type="entry name" value="RIBONUCLEASE_P"/>
    <property type="match status" value="1"/>
</dbReference>
<dbReference type="GO" id="GO:0000049">
    <property type="term" value="F:tRNA binding"/>
    <property type="evidence" value="ECO:0007669"/>
    <property type="project" value="UniProtKB-UniRule"/>
</dbReference>
<keyword evidence="3 7" id="KW-0540">Nuclease</keyword>
<sequence length="121" mass="14142">MPEFTFGRNKRLLTARSYRAVFGDTRYKVAHPNLLLLARPNQFSYPRLGLVVAKKNIRHAVDRNRVKRVARETFRSAQGYLDSLDIIFLARQGLDQLTHSEQTSLLNQSWQRLCRKLEAEK</sequence>
<comment type="subunit">
    <text evidence="7">Consists of a catalytic RNA component (M1 or rnpB) and a protein subunit.</text>
</comment>
<evidence type="ECO:0000256" key="6">
    <source>
        <dbReference type="ARBA" id="ARBA00022884"/>
    </source>
</evidence>
<dbReference type="InterPro" id="IPR020539">
    <property type="entry name" value="RNase_P_CS"/>
</dbReference>
<dbReference type="NCBIfam" id="TIGR00188">
    <property type="entry name" value="rnpA"/>
    <property type="match status" value="1"/>
</dbReference>
<dbReference type="EC" id="3.1.26.5" evidence="7 8"/>
<proteinExistence type="inferred from homology"/>
<dbReference type="Proteomes" id="UP001178354">
    <property type="component" value="Unassembled WGS sequence"/>
</dbReference>
<dbReference type="EMBL" id="JAUUUU010000003">
    <property type="protein sequence ID" value="MDP1520756.1"/>
    <property type="molecule type" value="Genomic_DNA"/>
</dbReference>
<keyword evidence="5 7" id="KW-0378">Hydrolase</keyword>
<dbReference type="HAMAP" id="MF_00227">
    <property type="entry name" value="RNase_P"/>
    <property type="match status" value="1"/>
</dbReference>
<dbReference type="AlphaFoldDB" id="A0AAW8B458"/>
<dbReference type="InterPro" id="IPR014721">
    <property type="entry name" value="Ribsml_uS5_D2-typ_fold_subgr"/>
</dbReference>
<comment type="catalytic activity">
    <reaction evidence="7">
        <text>Endonucleolytic cleavage of RNA, removing 5'-extranucleotides from tRNA precursor.</text>
        <dbReference type="EC" id="3.1.26.5"/>
    </reaction>
</comment>
<dbReference type="InterPro" id="IPR020568">
    <property type="entry name" value="Ribosomal_Su5_D2-typ_SF"/>
</dbReference>
<gene>
    <name evidence="7 9" type="primary">rnpA</name>
    <name evidence="9" type="ORF">Q8A57_07245</name>
</gene>
<organism evidence="9 10">
    <name type="scientific">Porticoccus litoralis</name>
    <dbReference type="NCBI Taxonomy" id="434086"/>
    <lineage>
        <taxon>Bacteria</taxon>
        <taxon>Pseudomonadati</taxon>
        <taxon>Pseudomonadota</taxon>
        <taxon>Gammaproteobacteria</taxon>
        <taxon>Cellvibrionales</taxon>
        <taxon>Porticoccaceae</taxon>
        <taxon>Porticoccus</taxon>
    </lineage>
</organism>
<comment type="caution">
    <text evidence="9">The sequence shown here is derived from an EMBL/GenBank/DDBJ whole genome shotgun (WGS) entry which is preliminary data.</text>
</comment>
<comment type="similarity">
    <text evidence="7">Belongs to the RnpA family.</text>
</comment>
<keyword evidence="6 7" id="KW-0694">RNA-binding</keyword>
<evidence type="ECO:0000313" key="9">
    <source>
        <dbReference type="EMBL" id="MDP1520756.1"/>
    </source>
</evidence>
<evidence type="ECO:0000256" key="5">
    <source>
        <dbReference type="ARBA" id="ARBA00022801"/>
    </source>
</evidence>
<evidence type="ECO:0000256" key="3">
    <source>
        <dbReference type="ARBA" id="ARBA00022722"/>
    </source>
</evidence>
<keyword evidence="10" id="KW-1185">Reference proteome</keyword>
<keyword evidence="4 7" id="KW-0255">Endonuclease</keyword>
<dbReference type="InterPro" id="IPR000100">
    <property type="entry name" value="RNase_P"/>
</dbReference>
<comment type="function">
    <text evidence="1 7">RNaseP catalyzes the removal of the 5'-leader sequence from pre-tRNA to produce the mature 5'-terminus. It can also cleave other RNA substrates such as 4.5S RNA. The protein component plays an auxiliary but essential role in vivo by binding to the 5'-leader sequence and broadening the substrate specificity of the ribozyme.</text>
</comment>
<protein>
    <recommendedName>
        <fullName evidence="7 8">Ribonuclease P protein component</fullName>
        <shortName evidence="7">RNase P protein</shortName>
        <shortName evidence="7">RNaseP protein</shortName>
        <ecNumber evidence="7 8">3.1.26.5</ecNumber>
    </recommendedName>
    <alternativeName>
        <fullName evidence="7">Protein C5</fullName>
    </alternativeName>
</protein>
<dbReference type="GO" id="GO:0030677">
    <property type="term" value="C:ribonuclease P complex"/>
    <property type="evidence" value="ECO:0007669"/>
    <property type="project" value="TreeGrafter"/>
</dbReference>
<evidence type="ECO:0000256" key="1">
    <source>
        <dbReference type="ARBA" id="ARBA00002663"/>
    </source>
</evidence>
<reference evidence="9" key="1">
    <citation type="journal article" date="2010" name="Int. J. Syst. Evol. Microbiol.">
        <title>Porticoccus litoralis gen. nov., sp. nov., a gammaproteobacterium isolated from the Yellow Sea.</title>
        <authorList>
            <person name="Oh H.M."/>
            <person name="Kim H."/>
            <person name="Kim K.M."/>
            <person name="Min G.S."/>
            <person name="Cho J.C."/>
        </authorList>
    </citation>
    <scope>NUCLEOTIDE SEQUENCE</scope>
    <source>
        <strain evidence="9">DSM 25064</strain>
    </source>
</reference>
<name>A0AAW8B458_9GAMM</name>